<reference evidence="3 4" key="1">
    <citation type="submission" date="2020-03" db="EMBL/GenBank/DDBJ databases">
        <title>A novel species.</title>
        <authorList>
            <person name="Gao J."/>
        </authorList>
    </citation>
    <scope>NUCLEOTIDE SEQUENCE [LARGE SCALE GENOMIC DNA]</scope>
    <source>
        <strain evidence="3 4">QMT-12</strain>
    </source>
</reference>
<feature type="region of interest" description="Disordered" evidence="1">
    <location>
        <begin position="87"/>
        <end position="108"/>
    </location>
</feature>
<dbReference type="GO" id="GO:0006508">
    <property type="term" value="P:proteolysis"/>
    <property type="evidence" value="ECO:0007669"/>
    <property type="project" value="InterPro"/>
</dbReference>
<evidence type="ECO:0000256" key="1">
    <source>
        <dbReference type="SAM" id="MobiDB-lite"/>
    </source>
</evidence>
<evidence type="ECO:0000313" key="4">
    <source>
        <dbReference type="Proteomes" id="UP000501179"/>
    </source>
</evidence>
<dbReference type="SUPFAM" id="SSF53187">
    <property type="entry name" value="Zn-dependent exopeptidases"/>
    <property type="match status" value="1"/>
</dbReference>
<keyword evidence="4" id="KW-1185">Reference proteome</keyword>
<dbReference type="Proteomes" id="UP000501179">
    <property type="component" value="Chromosome"/>
</dbReference>
<feature type="domain" description="Peptidase M28" evidence="2">
    <location>
        <begin position="106"/>
        <end position="202"/>
    </location>
</feature>
<organism evidence="3 4">
    <name type="scientific">Streptomyces liangshanensis</name>
    <dbReference type="NCBI Taxonomy" id="2717324"/>
    <lineage>
        <taxon>Bacteria</taxon>
        <taxon>Bacillati</taxon>
        <taxon>Actinomycetota</taxon>
        <taxon>Actinomycetes</taxon>
        <taxon>Kitasatosporales</taxon>
        <taxon>Streptomycetaceae</taxon>
        <taxon>Streptomyces</taxon>
    </lineage>
</organism>
<dbReference type="AlphaFoldDB" id="A0A6G9H7H4"/>
<feature type="domain" description="Peptidase M28" evidence="2">
    <location>
        <begin position="280"/>
        <end position="333"/>
    </location>
</feature>
<dbReference type="EMBL" id="CP050177">
    <property type="protein sequence ID" value="QIQ06495.1"/>
    <property type="molecule type" value="Genomic_DNA"/>
</dbReference>
<proteinExistence type="predicted"/>
<feature type="compositionally biased region" description="Basic and acidic residues" evidence="1">
    <location>
        <begin position="97"/>
        <end position="106"/>
    </location>
</feature>
<dbReference type="InterPro" id="IPR007484">
    <property type="entry name" value="Peptidase_M28"/>
</dbReference>
<protein>
    <submittedName>
        <fullName evidence="3">M28 family peptidase</fullName>
    </submittedName>
</protein>
<dbReference type="InterPro" id="IPR045175">
    <property type="entry name" value="M28_fam"/>
</dbReference>
<dbReference type="PANTHER" id="PTHR12147">
    <property type="entry name" value="METALLOPEPTIDASE M28 FAMILY MEMBER"/>
    <property type="match status" value="1"/>
</dbReference>
<accession>A0A6G9H7H4</accession>
<evidence type="ECO:0000259" key="2">
    <source>
        <dbReference type="Pfam" id="PF04389"/>
    </source>
</evidence>
<dbReference type="RefSeq" id="WP_167035657.1">
    <property type="nucleotide sequence ID" value="NZ_CP050177.1"/>
</dbReference>
<name>A0A6G9H7H4_9ACTN</name>
<dbReference type="Pfam" id="PF04389">
    <property type="entry name" value="Peptidase_M28"/>
    <property type="match status" value="2"/>
</dbReference>
<gene>
    <name evidence="3" type="ORF">HA039_33020</name>
</gene>
<sequence length="346" mass="37131">MAQPTHPFQADPARLRRHVTALAGEPRSRRHAPQAMERAEEYVTDQLTEAGWDVHRDPFDVRWRWGSADRPGHRAMPLKIRLHPRLAGANLRAEPPGSRDRGEGPARRSTVVVGAHLDTVLDSPGADDNASGVAVVLETARILAGLPLPPDVTLMLFDMEEVGLIGSREAVRQLTRTRRVAGMICLESVGYFSSALGSQRLPPGAGLAFPAAAEAVAEGHHRGDFTLVIHRTSSRRAADAWARAAAEASPSLPAVLLRDPRPDGPLGAAAGLALPVLQHLSRSDHAPFWNHRIPALMLTGTANFRNTHYHRPTDTPDTLDYDRLAAVATATAATAAAWPGGTPDGA</sequence>
<dbReference type="KEGG" id="slia:HA039_33020"/>
<dbReference type="GO" id="GO:0008235">
    <property type="term" value="F:metalloexopeptidase activity"/>
    <property type="evidence" value="ECO:0007669"/>
    <property type="project" value="InterPro"/>
</dbReference>
<dbReference type="Gene3D" id="3.40.630.10">
    <property type="entry name" value="Zn peptidases"/>
    <property type="match status" value="1"/>
</dbReference>
<evidence type="ECO:0000313" key="3">
    <source>
        <dbReference type="EMBL" id="QIQ06495.1"/>
    </source>
</evidence>
<dbReference type="PANTHER" id="PTHR12147:SF26">
    <property type="entry name" value="PEPTIDASE M28 DOMAIN-CONTAINING PROTEIN"/>
    <property type="match status" value="1"/>
</dbReference>